<keyword evidence="8" id="KW-0862">Zinc</keyword>
<evidence type="ECO:0000256" key="6">
    <source>
        <dbReference type="ARBA" id="ARBA00022771"/>
    </source>
</evidence>
<dbReference type="GO" id="GO:0061665">
    <property type="term" value="F:SUMO ligase activity"/>
    <property type="evidence" value="ECO:0007669"/>
    <property type="project" value="TreeGrafter"/>
</dbReference>
<evidence type="ECO:0000256" key="3">
    <source>
        <dbReference type="ARBA" id="ARBA00008212"/>
    </source>
</evidence>
<keyword evidence="5" id="KW-0479">Metal-binding</keyword>
<evidence type="ECO:0000256" key="4">
    <source>
        <dbReference type="ARBA" id="ARBA00022679"/>
    </source>
</evidence>
<evidence type="ECO:0000259" key="11">
    <source>
        <dbReference type="Pfam" id="PF11789"/>
    </source>
</evidence>
<keyword evidence="6" id="KW-0863">Zinc-finger</keyword>
<evidence type="ECO:0000256" key="2">
    <source>
        <dbReference type="ARBA" id="ARBA00004718"/>
    </source>
</evidence>
<dbReference type="GO" id="GO:0005634">
    <property type="term" value="C:nucleus"/>
    <property type="evidence" value="ECO:0007669"/>
    <property type="project" value="UniProtKB-SubCell"/>
</dbReference>
<feature type="region of interest" description="Disordered" evidence="10">
    <location>
        <begin position="114"/>
        <end position="140"/>
    </location>
</feature>
<evidence type="ECO:0000256" key="1">
    <source>
        <dbReference type="ARBA" id="ARBA00004123"/>
    </source>
</evidence>
<keyword evidence="9" id="KW-0539">Nucleus</keyword>
<dbReference type="PANTHER" id="PTHR21330">
    <property type="entry name" value="E3 SUMO-PROTEIN LIGASE NSE2"/>
    <property type="match status" value="1"/>
</dbReference>
<dbReference type="InterPro" id="IPR013083">
    <property type="entry name" value="Znf_RING/FYVE/PHD"/>
</dbReference>
<dbReference type="InterPro" id="IPR004181">
    <property type="entry name" value="Znf_MIZ"/>
</dbReference>
<comment type="subcellular location">
    <subcellularLocation>
        <location evidence="1">Nucleus</location>
    </subcellularLocation>
</comment>
<evidence type="ECO:0000256" key="5">
    <source>
        <dbReference type="ARBA" id="ARBA00022723"/>
    </source>
</evidence>
<dbReference type="PANTHER" id="PTHR21330:SF1">
    <property type="entry name" value="E3 SUMO-PROTEIN LIGASE NSE2"/>
    <property type="match status" value="1"/>
</dbReference>
<dbReference type="GO" id="GO:0030915">
    <property type="term" value="C:Smc5-Smc6 complex"/>
    <property type="evidence" value="ECO:0007669"/>
    <property type="project" value="InterPro"/>
</dbReference>
<keyword evidence="7" id="KW-0833">Ubl conjugation pathway</keyword>
<dbReference type="AlphaFoldDB" id="A0A7S4IU13"/>
<dbReference type="GO" id="GO:0016925">
    <property type="term" value="P:protein sumoylation"/>
    <property type="evidence" value="ECO:0007669"/>
    <property type="project" value="UniProtKB-UniPathway"/>
</dbReference>
<sequence>MPRRNVHGTSDAAVHAADRYLAKESEYRSGIRQIQASAALLAERLALKGDIESALLQHKKDSDEFETHCQEAESFLNEQRRRLKTLSEGNVMKMREIDRIVKAVGDVRDEVQQKDFEEQQRSRESAQDSSGQDEIIEDIDTSLPDYETSIMLKIEQIQEQEEDIDVQDEDFAIEIRNRLGEKESKKRKKRGSAAADDEEELEIVRNHGAQEQESMFKCPITGRLFENPVKNSVCGHVYSAQGLKHLLKSKNHQCPVAGCTNNKLTKDQVEDDPETVMKVRRYQRRLEQEKAQLSQFEEEELGEADEEGAVTGRMTVIE</sequence>
<accession>A0A7S4IU13</accession>
<comment type="similarity">
    <text evidence="3">Belongs to the NSE2 family.</text>
</comment>
<dbReference type="EMBL" id="HBKQ01022537">
    <property type="protein sequence ID" value="CAE2239648.1"/>
    <property type="molecule type" value="Transcribed_RNA"/>
</dbReference>
<evidence type="ECO:0000256" key="8">
    <source>
        <dbReference type="ARBA" id="ARBA00022833"/>
    </source>
</evidence>
<evidence type="ECO:0000313" key="12">
    <source>
        <dbReference type="EMBL" id="CAE2239648.1"/>
    </source>
</evidence>
<feature type="compositionally biased region" description="Acidic residues" evidence="10">
    <location>
        <begin position="296"/>
        <end position="308"/>
    </location>
</feature>
<reference evidence="12" key="1">
    <citation type="submission" date="2021-01" db="EMBL/GenBank/DDBJ databases">
        <authorList>
            <person name="Corre E."/>
            <person name="Pelletier E."/>
            <person name="Niang G."/>
            <person name="Scheremetjew M."/>
            <person name="Finn R."/>
            <person name="Kale V."/>
            <person name="Holt S."/>
            <person name="Cochrane G."/>
            <person name="Meng A."/>
            <person name="Brown T."/>
            <person name="Cohen L."/>
        </authorList>
    </citation>
    <scope>NUCLEOTIDE SEQUENCE</scope>
    <source>
        <strain evidence="12">Isolate 1302-5</strain>
    </source>
</reference>
<protein>
    <recommendedName>
        <fullName evidence="11">SP-RING-type domain-containing protein</fullName>
    </recommendedName>
</protein>
<name>A0A7S4IU13_9STRA</name>
<dbReference type="GO" id="GO:0000724">
    <property type="term" value="P:double-strand break repair via homologous recombination"/>
    <property type="evidence" value="ECO:0007669"/>
    <property type="project" value="InterPro"/>
</dbReference>
<dbReference type="GO" id="GO:0008270">
    <property type="term" value="F:zinc ion binding"/>
    <property type="evidence" value="ECO:0007669"/>
    <property type="project" value="UniProtKB-KW"/>
</dbReference>
<dbReference type="UniPathway" id="UPA00886"/>
<feature type="region of interest" description="Disordered" evidence="10">
    <location>
        <begin position="292"/>
        <end position="318"/>
    </location>
</feature>
<dbReference type="InterPro" id="IPR026846">
    <property type="entry name" value="Nse2(Mms21)"/>
</dbReference>
<dbReference type="CDD" id="cd16651">
    <property type="entry name" value="SPL-RING_NSE2"/>
    <property type="match status" value="1"/>
</dbReference>
<comment type="pathway">
    <text evidence="2">Protein modification; protein sumoylation.</text>
</comment>
<feature type="compositionally biased region" description="Basic and acidic residues" evidence="10">
    <location>
        <begin position="114"/>
        <end position="126"/>
    </location>
</feature>
<gene>
    <name evidence="12" type="ORF">OAUR00152_LOCUS15305</name>
</gene>
<evidence type="ECO:0000256" key="9">
    <source>
        <dbReference type="ARBA" id="ARBA00023242"/>
    </source>
</evidence>
<feature type="domain" description="SP-RING-type" evidence="11">
    <location>
        <begin position="214"/>
        <end position="260"/>
    </location>
</feature>
<evidence type="ECO:0000256" key="10">
    <source>
        <dbReference type="SAM" id="MobiDB-lite"/>
    </source>
</evidence>
<dbReference type="Pfam" id="PF11789">
    <property type="entry name" value="zf-Nse"/>
    <property type="match status" value="1"/>
</dbReference>
<dbReference type="Gene3D" id="3.30.40.10">
    <property type="entry name" value="Zinc/RING finger domain, C3HC4 (zinc finger)"/>
    <property type="match status" value="1"/>
</dbReference>
<keyword evidence="4" id="KW-0808">Transferase</keyword>
<dbReference type="SUPFAM" id="SSF57850">
    <property type="entry name" value="RING/U-box"/>
    <property type="match status" value="1"/>
</dbReference>
<evidence type="ECO:0000256" key="7">
    <source>
        <dbReference type="ARBA" id="ARBA00022786"/>
    </source>
</evidence>
<proteinExistence type="inferred from homology"/>
<organism evidence="12">
    <name type="scientific">Odontella aurita</name>
    <dbReference type="NCBI Taxonomy" id="265563"/>
    <lineage>
        <taxon>Eukaryota</taxon>
        <taxon>Sar</taxon>
        <taxon>Stramenopiles</taxon>
        <taxon>Ochrophyta</taxon>
        <taxon>Bacillariophyta</taxon>
        <taxon>Mediophyceae</taxon>
        <taxon>Biddulphiophycidae</taxon>
        <taxon>Eupodiscales</taxon>
        <taxon>Odontellaceae</taxon>
        <taxon>Odontella</taxon>
    </lineage>
</organism>